<evidence type="ECO:0000256" key="3">
    <source>
        <dbReference type="SAM" id="MobiDB-lite"/>
    </source>
</evidence>
<keyword evidence="6" id="KW-1185">Reference proteome</keyword>
<dbReference type="PROSITE" id="PS51782">
    <property type="entry name" value="LYSM"/>
    <property type="match status" value="1"/>
</dbReference>
<dbReference type="InterPro" id="IPR006179">
    <property type="entry name" value="5_nucleotidase/apyrase"/>
</dbReference>
<evidence type="ECO:0000313" key="6">
    <source>
        <dbReference type="Proteomes" id="UP000198855"/>
    </source>
</evidence>
<dbReference type="Gene3D" id="3.10.350.10">
    <property type="entry name" value="LysM domain"/>
    <property type="match status" value="1"/>
</dbReference>
<dbReference type="SMART" id="SM00257">
    <property type="entry name" value="LysM"/>
    <property type="match status" value="1"/>
</dbReference>
<dbReference type="InterPro" id="IPR036779">
    <property type="entry name" value="LysM_dom_sf"/>
</dbReference>
<dbReference type="Pfam" id="PF01476">
    <property type="entry name" value="LysM"/>
    <property type="match status" value="1"/>
</dbReference>
<dbReference type="GO" id="GO:0009166">
    <property type="term" value="P:nucleotide catabolic process"/>
    <property type="evidence" value="ECO:0007669"/>
    <property type="project" value="InterPro"/>
</dbReference>
<dbReference type="GO" id="GO:0016787">
    <property type="term" value="F:hydrolase activity"/>
    <property type="evidence" value="ECO:0007669"/>
    <property type="project" value="UniProtKB-KW"/>
</dbReference>
<dbReference type="Pfam" id="PF00149">
    <property type="entry name" value="Metallophos"/>
    <property type="match status" value="1"/>
</dbReference>
<dbReference type="Gene3D" id="3.60.21.10">
    <property type="match status" value="1"/>
</dbReference>
<dbReference type="EMBL" id="FOMT01000004">
    <property type="protein sequence ID" value="SFE83447.1"/>
    <property type="molecule type" value="Genomic_DNA"/>
</dbReference>
<dbReference type="AlphaFoldDB" id="A0A1I2DSK7"/>
<protein>
    <submittedName>
        <fullName evidence="5">2',3'-cyclic-nucleotide 2'-phosphodiesterase/5'-or 3'-nucleotidase, 5'-nucleotidase family</fullName>
    </submittedName>
</protein>
<dbReference type="GO" id="GO:0030288">
    <property type="term" value="C:outer membrane-bounded periplasmic space"/>
    <property type="evidence" value="ECO:0007669"/>
    <property type="project" value="TreeGrafter"/>
</dbReference>
<evidence type="ECO:0000256" key="2">
    <source>
        <dbReference type="RuleBase" id="RU362119"/>
    </source>
</evidence>
<feature type="domain" description="LysM" evidence="4">
    <location>
        <begin position="557"/>
        <end position="601"/>
    </location>
</feature>
<feature type="compositionally biased region" description="Basic and acidic residues" evidence="3">
    <location>
        <begin position="526"/>
        <end position="553"/>
    </location>
</feature>
<evidence type="ECO:0000313" key="5">
    <source>
        <dbReference type="EMBL" id="SFE83447.1"/>
    </source>
</evidence>
<gene>
    <name evidence="5" type="ORF">SAMN05216378_4253</name>
</gene>
<dbReference type="GO" id="GO:0000166">
    <property type="term" value="F:nucleotide binding"/>
    <property type="evidence" value="ECO:0007669"/>
    <property type="project" value="UniProtKB-KW"/>
</dbReference>
<proteinExistence type="inferred from homology"/>
<dbReference type="SUPFAM" id="SSF54106">
    <property type="entry name" value="LysM domain"/>
    <property type="match status" value="1"/>
</dbReference>
<organism evidence="5 6">
    <name type="scientific">Paenibacillus catalpae</name>
    <dbReference type="NCBI Taxonomy" id="1045775"/>
    <lineage>
        <taxon>Bacteria</taxon>
        <taxon>Bacillati</taxon>
        <taxon>Bacillota</taxon>
        <taxon>Bacilli</taxon>
        <taxon>Bacillales</taxon>
        <taxon>Paenibacillaceae</taxon>
        <taxon>Paenibacillus</taxon>
    </lineage>
</organism>
<dbReference type="CDD" id="cd00845">
    <property type="entry name" value="MPP_UshA_N_like"/>
    <property type="match status" value="1"/>
</dbReference>
<dbReference type="SUPFAM" id="SSF55816">
    <property type="entry name" value="5'-nucleotidase (syn. UDP-sugar hydrolase), C-terminal domain"/>
    <property type="match status" value="1"/>
</dbReference>
<dbReference type="OrthoDB" id="9801679at2"/>
<feature type="signal peptide" evidence="2">
    <location>
        <begin position="1"/>
        <end position="30"/>
    </location>
</feature>
<dbReference type="InterPro" id="IPR018392">
    <property type="entry name" value="LysM"/>
</dbReference>
<dbReference type="InterPro" id="IPR008334">
    <property type="entry name" value="5'-Nucleotdase_C"/>
</dbReference>
<name>A0A1I2DSK7_9BACL</name>
<dbReference type="RefSeq" id="WP_091188420.1">
    <property type="nucleotide sequence ID" value="NZ_FOMT01000004.1"/>
</dbReference>
<keyword evidence="1 2" id="KW-0732">Signal</keyword>
<keyword evidence="2" id="KW-0378">Hydrolase</keyword>
<dbReference type="SUPFAM" id="SSF56300">
    <property type="entry name" value="Metallo-dependent phosphatases"/>
    <property type="match status" value="1"/>
</dbReference>
<sequence length="603" mass="64112">MLIKLRKMKWAVSTLLAVSLLAASVGTALAAEETAVPASAKHITLLHTNDTHARAVEGTSGEMGYAKLAGIIDSYRKANPNTLLLDAGDAVHGTTFATLVNGESVVQVMNKMGYDVFTPGNHEFNYGYERLLELESMMKFPVISANVKIAKDNTSLFKPYIIKEVDGVKVGIFGLTTPETAYKTHPKNVEGLTFADPTKDAQAIVDELEDKTDVIVALGHIGQDTSSVDTSLKIVKAVDGIDVFIDGHSHTVLEHGLTADHNTLIASAGEYTKYLGVVDLWVDGGKVVKKEAKLESKDTAAAIAPNAEIADFVASIQKSQETILAEEVGTASVKLDGEREQVRASETNLGNLVADAIRDAAGADVAITNGGGIRASIDAGTITKGEVITVLPFGNQIVSLKVKGADIKAALENGVSDYPNSKGGFPQVSGITFKIDTAKAKGERVHSVTVGGKPLNLKAEYVLATNDFMAAGGDEYTMFSPYPQAGMYGSLDEALINYIAKLGTANPKVEGRITAAATPVVTQPKPDPKPEPKPDPKPEQPKPEPKPPVKPEPAKPAVHVVKTGDTLWAIAKKHNTTWQKLQALNHIKNPNLIYPGQKIKLPA</sequence>
<dbReference type="PANTHER" id="PTHR11575">
    <property type="entry name" value="5'-NUCLEOTIDASE-RELATED"/>
    <property type="match status" value="1"/>
</dbReference>
<dbReference type="InterPro" id="IPR036907">
    <property type="entry name" value="5'-Nucleotdase_C_sf"/>
</dbReference>
<keyword evidence="2" id="KW-0547">Nucleotide-binding</keyword>
<dbReference type="Gene3D" id="3.90.780.10">
    <property type="entry name" value="5'-Nucleotidase, C-terminal domain"/>
    <property type="match status" value="1"/>
</dbReference>
<reference evidence="6" key="1">
    <citation type="submission" date="2016-10" db="EMBL/GenBank/DDBJ databases">
        <authorList>
            <person name="Varghese N."/>
            <person name="Submissions S."/>
        </authorList>
    </citation>
    <scope>NUCLEOTIDE SEQUENCE [LARGE SCALE GENOMIC DNA]</scope>
    <source>
        <strain evidence="6">CGMCC 1.10784</strain>
    </source>
</reference>
<dbReference type="InterPro" id="IPR029052">
    <property type="entry name" value="Metallo-depent_PP-like"/>
</dbReference>
<dbReference type="Pfam" id="PF02872">
    <property type="entry name" value="5_nucleotid_C"/>
    <property type="match status" value="1"/>
</dbReference>
<accession>A0A1I2DSK7</accession>
<dbReference type="PANTHER" id="PTHR11575:SF24">
    <property type="entry name" value="5'-NUCLEOTIDASE"/>
    <property type="match status" value="1"/>
</dbReference>
<dbReference type="InterPro" id="IPR004843">
    <property type="entry name" value="Calcineurin-like_PHP"/>
</dbReference>
<evidence type="ECO:0000256" key="1">
    <source>
        <dbReference type="ARBA" id="ARBA00022729"/>
    </source>
</evidence>
<dbReference type="CDD" id="cd00118">
    <property type="entry name" value="LysM"/>
    <property type="match status" value="1"/>
</dbReference>
<dbReference type="STRING" id="1045775.SAMN05216378_4253"/>
<evidence type="ECO:0000259" key="4">
    <source>
        <dbReference type="PROSITE" id="PS51782"/>
    </source>
</evidence>
<dbReference type="PRINTS" id="PR01607">
    <property type="entry name" value="APYRASEFAMLY"/>
</dbReference>
<feature type="chain" id="PRO_5011332348" evidence="2">
    <location>
        <begin position="31"/>
        <end position="603"/>
    </location>
</feature>
<feature type="region of interest" description="Disordered" evidence="3">
    <location>
        <begin position="516"/>
        <end position="555"/>
    </location>
</feature>
<comment type="similarity">
    <text evidence="2">Belongs to the 5'-nucleotidase family.</text>
</comment>
<dbReference type="Proteomes" id="UP000198855">
    <property type="component" value="Unassembled WGS sequence"/>
</dbReference>